<keyword evidence="2" id="KW-0479">Metal-binding</keyword>
<dbReference type="RefSeq" id="WP_039605718.1">
    <property type="nucleotide sequence ID" value="NZ_FMUP01000007.1"/>
</dbReference>
<evidence type="ECO:0000256" key="4">
    <source>
        <dbReference type="ARBA" id="ARBA00023239"/>
    </source>
</evidence>
<keyword evidence="7" id="KW-1185">Reference proteome</keyword>
<accession>A0A0B3BP40</accession>
<keyword evidence="3" id="KW-0862">Zinc</keyword>
<dbReference type="PANTHER" id="PTHR33337">
    <property type="entry name" value="GFA DOMAIN-CONTAINING PROTEIN"/>
    <property type="match status" value="1"/>
</dbReference>
<dbReference type="STRING" id="706570.PT85_01335"/>
<organism evidence="6 7">
    <name type="scientific">Pseudomonas flexibilis</name>
    <dbReference type="NCBI Taxonomy" id="706570"/>
    <lineage>
        <taxon>Bacteria</taxon>
        <taxon>Pseudomonadati</taxon>
        <taxon>Pseudomonadota</taxon>
        <taxon>Gammaproteobacteria</taxon>
        <taxon>Pseudomonadales</taxon>
        <taxon>Pseudomonadaceae</taxon>
        <taxon>Pseudomonas</taxon>
    </lineage>
</organism>
<dbReference type="InterPro" id="IPR011057">
    <property type="entry name" value="Mss4-like_sf"/>
</dbReference>
<keyword evidence="4" id="KW-0456">Lyase</keyword>
<dbReference type="SUPFAM" id="SSF51316">
    <property type="entry name" value="Mss4-like"/>
    <property type="match status" value="1"/>
</dbReference>
<dbReference type="GO" id="GO:0016846">
    <property type="term" value="F:carbon-sulfur lyase activity"/>
    <property type="evidence" value="ECO:0007669"/>
    <property type="project" value="InterPro"/>
</dbReference>
<gene>
    <name evidence="6" type="ORF">PT85_01335</name>
</gene>
<comment type="similarity">
    <text evidence="1">Belongs to the Gfa family.</text>
</comment>
<reference evidence="6 7" key="1">
    <citation type="submission" date="2014-11" db="EMBL/GenBank/DDBJ databases">
        <title>Genome sequence of Pseudomonas tuomuerensis JCM 14085.</title>
        <authorList>
            <person name="Shin S.-K."/>
            <person name="Yi H."/>
        </authorList>
    </citation>
    <scope>NUCLEOTIDE SEQUENCE [LARGE SCALE GENOMIC DNA]</scope>
    <source>
        <strain evidence="6 7">JCM 14085</strain>
    </source>
</reference>
<feature type="domain" description="CENP-V/GFA" evidence="5">
    <location>
        <begin position="2"/>
        <end position="118"/>
    </location>
</feature>
<evidence type="ECO:0000259" key="5">
    <source>
        <dbReference type="PROSITE" id="PS51891"/>
    </source>
</evidence>
<sequence length="130" mass="13974">MHNGSCLCGAVKYRIDTPIEEVTHCHCSMCRKAHGAAFASYAGVSPEAFHFTAGEALVARYPSSPGITRTFCSRCGATLQFIDDRAGEIGVAAGTLDSPLGEVPQAHIYVDSKADWYRIQDDLPQHSGDL</sequence>
<dbReference type="EMBL" id="JTAK01000001">
    <property type="protein sequence ID" value="KHO66248.1"/>
    <property type="molecule type" value="Genomic_DNA"/>
</dbReference>
<dbReference type="OrthoDB" id="7765631at2"/>
<evidence type="ECO:0000256" key="2">
    <source>
        <dbReference type="ARBA" id="ARBA00022723"/>
    </source>
</evidence>
<dbReference type="Pfam" id="PF04828">
    <property type="entry name" value="GFA"/>
    <property type="match status" value="1"/>
</dbReference>
<comment type="caution">
    <text evidence="6">The sequence shown here is derived from an EMBL/GenBank/DDBJ whole genome shotgun (WGS) entry which is preliminary data.</text>
</comment>
<dbReference type="Gene3D" id="3.90.1590.10">
    <property type="entry name" value="glutathione-dependent formaldehyde- activating enzyme (gfa)"/>
    <property type="match status" value="1"/>
</dbReference>
<protein>
    <submittedName>
        <fullName evidence="6">Ribulose-5-phosphate 3-epimerase</fullName>
    </submittedName>
</protein>
<dbReference type="InterPro" id="IPR006913">
    <property type="entry name" value="CENP-V/GFA"/>
</dbReference>
<proteinExistence type="inferred from homology"/>
<evidence type="ECO:0000313" key="6">
    <source>
        <dbReference type="EMBL" id="KHO66248.1"/>
    </source>
</evidence>
<evidence type="ECO:0000256" key="1">
    <source>
        <dbReference type="ARBA" id="ARBA00005495"/>
    </source>
</evidence>
<dbReference type="AlphaFoldDB" id="A0A0B3BP40"/>
<evidence type="ECO:0000256" key="3">
    <source>
        <dbReference type="ARBA" id="ARBA00022833"/>
    </source>
</evidence>
<dbReference type="GO" id="GO:0046872">
    <property type="term" value="F:metal ion binding"/>
    <property type="evidence" value="ECO:0007669"/>
    <property type="project" value="UniProtKB-KW"/>
</dbReference>
<name>A0A0B3BP40_9PSED</name>
<dbReference type="PANTHER" id="PTHR33337:SF40">
    <property type="entry name" value="CENP-V_GFA DOMAIN-CONTAINING PROTEIN-RELATED"/>
    <property type="match status" value="1"/>
</dbReference>
<evidence type="ECO:0000313" key="7">
    <source>
        <dbReference type="Proteomes" id="UP000030980"/>
    </source>
</evidence>
<dbReference type="Proteomes" id="UP000030980">
    <property type="component" value="Unassembled WGS sequence"/>
</dbReference>
<dbReference type="PROSITE" id="PS51891">
    <property type="entry name" value="CENP_V_GFA"/>
    <property type="match status" value="1"/>
</dbReference>